<dbReference type="InterPro" id="IPR003732">
    <property type="entry name" value="Daa-tRNA_deacyls_DTD"/>
</dbReference>
<dbReference type="STRING" id="131310.A0A0N4Z0Q6"/>
<comment type="similarity">
    <text evidence="1 5">Belongs to the DTD family.</text>
</comment>
<evidence type="ECO:0000256" key="4">
    <source>
        <dbReference type="ARBA" id="ARBA00048018"/>
    </source>
</evidence>
<keyword evidence="6" id="KW-1185">Reference proteome</keyword>
<reference evidence="7" key="1">
    <citation type="submission" date="2017-02" db="UniProtKB">
        <authorList>
            <consortium name="WormBaseParasite"/>
        </authorList>
    </citation>
    <scope>IDENTIFICATION</scope>
</reference>
<organism evidence="6 7">
    <name type="scientific">Parastrongyloides trichosuri</name>
    <name type="common">Possum-specific nematode worm</name>
    <dbReference type="NCBI Taxonomy" id="131310"/>
    <lineage>
        <taxon>Eukaryota</taxon>
        <taxon>Metazoa</taxon>
        <taxon>Ecdysozoa</taxon>
        <taxon>Nematoda</taxon>
        <taxon>Chromadorea</taxon>
        <taxon>Rhabditida</taxon>
        <taxon>Tylenchina</taxon>
        <taxon>Panagrolaimomorpha</taxon>
        <taxon>Strongyloidoidea</taxon>
        <taxon>Strongyloididae</taxon>
        <taxon>Parastrongyloides</taxon>
    </lineage>
</organism>
<dbReference type="FunFam" id="3.50.80.10:FF:000001">
    <property type="entry name" value="D-aminoacyl-tRNA deacylase"/>
    <property type="match status" value="1"/>
</dbReference>
<dbReference type="GO" id="GO:0000049">
    <property type="term" value="F:tRNA binding"/>
    <property type="evidence" value="ECO:0007669"/>
    <property type="project" value="UniProtKB-KW"/>
</dbReference>
<evidence type="ECO:0000256" key="3">
    <source>
        <dbReference type="ARBA" id="ARBA00047676"/>
    </source>
</evidence>
<evidence type="ECO:0000256" key="5">
    <source>
        <dbReference type="RuleBase" id="RU003470"/>
    </source>
</evidence>
<comment type="subcellular location">
    <subcellularLocation>
        <location evidence="5">Cytoplasm</location>
    </subcellularLocation>
</comment>
<proteinExistence type="inferred from homology"/>
<sequence>MRAIIQRVTEASVTVEGSIISKIGQGICVLIGIERDDGIEDEKYIKNKILNLRLWPNPETGKPWDKSVLDMGYEVLCVSQFTLHAVLKGNRFDFHNAMNPQDAPLVYGSLVNALKSDYNPYKIKDGEFGAMMNVQIANDGPVTISIDSRKKKE</sequence>
<dbReference type="NCBIfam" id="TIGR00256">
    <property type="entry name" value="D-aminoacyl-tRNA deacylase"/>
    <property type="match status" value="1"/>
</dbReference>
<keyword evidence="5" id="KW-0963">Cytoplasm</keyword>
<keyword evidence="5" id="KW-0694">RNA-binding</keyword>
<dbReference type="PANTHER" id="PTHR10472:SF5">
    <property type="entry name" value="D-AMINOACYL-TRNA DEACYLASE 1"/>
    <property type="match status" value="1"/>
</dbReference>
<comment type="catalytic activity">
    <reaction evidence="4">
        <text>a D-aminoacyl-tRNA + H2O = a tRNA + a D-alpha-amino acid + H(+)</text>
        <dbReference type="Rhea" id="RHEA:13953"/>
        <dbReference type="Rhea" id="RHEA-COMP:10123"/>
        <dbReference type="Rhea" id="RHEA-COMP:10124"/>
        <dbReference type="ChEBI" id="CHEBI:15377"/>
        <dbReference type="ChEBI" id="CHEBI:15378"/>
        <dbReference type="ChEBI" id="CHEBI:59871"/>
        <dbReference type="ChEBI" id="CHEBI:78442"/>
        <dbReference type="ChEBI" id="CHEBI:79333"/>
        <dbReference type="EC" id="3.1.1.96"/>
    </reaction>
</comment>
<dbReference type="WBParaSite" id="PTRK_0000028600.1">
    <property type="protein sequence ID" value="PTRK_0000028600.1"/>
    <property type="gene ID" value="PTRK_0000028600"/>
</dbReference>
<evidence type="ECO:0000313" key="6">
    <source>
        <dbReference type="Proteomes" id="UP000038045"/>
    </source>
</evidence>
<dbReference type="EC" id="3.1.1.96" evidence="2 5"/>
<keyword evidence="5" id="KW-0820">tRNA-binding</keyword>
<accession>A0A0N4Z0Q6</accession>
<evidence type="ECO:0000313" key="7">
    <source>
        <dbReference type="WBParaSite" id="PTRK_0000028600.1"/>
    </source>
</evidence>
<dbReference type="GO" id="GO:0106026">
    <property type="term" value="F:Gly-tRNA(Ala) deacylase activity"/>
    <property type="evidence" value="ECO:0007669"/>
    <property type="project" value="RHEA"/>
</dbReference>
<evidence type="ECO:0000256" key="2">
    <source>
        <dbReference type="ARBA" id="ARBA00013056"/>
    </source>
</evidence>
<dbReference type="PANTHER" id="PTHR10472">
    <property type="entry name" value="D-TYROSYL-TRNA TYR DEACYLASE"/>
    <property type="match status" value="1"/>
</dbReference>
<dbReference type="Proteomes" id="UP000038045">
    <property type="component" value="Unplaced"/>
</dbReference>
<name>A0A0N4Z0Q6_PARTI</name>
<dbReference type="GO" id="GO:0005737">
    <property type="term" value="C:cytoplasm"/>
    <property type="evidence" value="ECO:0007669"/>
    <property type="project" value="UniProtKB-SubCell"/>
</dbReference>
<dbReference type="GO" id="GO:0051500">
    <property type="term" value="F:D-tyrosyl-tRNA(Tyr) deacylase activity"/>
    <property type="evidence" value="ECO:0007669"/>
    <property type="project" value="TreeGrafter"/>
</dbReference>
<dbReference type="SUPFAM" id="SSF69500">
    <property type="entry name" value="DTD-like"/>
    <property type="match status" value="1"/>
</dbReference>
<keyword evidence="5" id="KW-0378">Hydrolase</keyword>
<dbReference type="Pfam" id="PF02580">
    <property type="entry name" value="Tyr_Deacylase"/>
    <property type="match status" value="1"/>
</dbReference>
<dbReference type="InterPro" id="IPR023509">
    <property type="entry name" value="DTD-like_sf"/>
</dbReference>
<dbReference type="AlphaFoldDB" id="A0A0N4Z0Q6"/>
<comment type="catalytic activity">
    <reaction evidence="3">
        <text>glycyl-tRNA(Ala) + H2O = tRNA(Ala) + glycine + H(+)</text>
        <dbReference type="Rhea" id="RHEA:53744"/>
        <dbReference type="Rhea" id="RHEA-COMP:9657"/>
        <dbReference type="Rhea" id="RHEA-COMP:13640"/>
        <dbReference type="ChEBI" id="CHEBI:15377"/>
        <dbReference type="ChEBI" id="CHEBI:15378"/>
        <dbReference type="ChEBI" id="CHEBI:57305"/>
        <dbReference type="ChEBI" id="CHEBI:78442"/>
        <dbReference type="ChEBI" id="CHEBI:78522"/>
        <dbReference type="EC" id="3.1.1.96"/>
    </reaction>
</comment>
<protein>
    <recommendedName>
        <fullName evidence="2 5">D-aminoacyl-tRNA deacylase</fullName>
        <ecNumber evidence="2 5">3.1.1.96</ecNumber>
    </recommendedName>
</protein>
<evidence type="ECO:0000256" key="1">
    <source>
        <dbReference type="ARBA" id="ARBA00009673"/>
    </source>
</evidence>
<dbReference type="Gene3D" id="3.50.80.10">
    <property type="entry name" value="D-tyrosyl-tRNA(Tyr) deacylase"/>
    <property type="match status" value="1"/>
</dbReference>